<dbReference type="PANTHER" id="PTHR33798">
    <property type="entry name" value="FLAVOPROTEIN OXYGENASE"/>
    <property type="match status" value="1"/>
</dbReference>
<dbReference type="Pfam" id="PF01613">
    <property type="entry name" value="Flavin_Reduct"/>
    <property type="match status" value="1"/>
</dbReference>
<dbReference type="AlphaFoldDB" id="L1IE62"/>
<dbReference type="EnsemblProtists" id="EKX34561">
    <property type="protein sequence ID" value="EKX34561"/>
    <property type="gene ID" value="GUITHDRAFT_147172"/>
</dbReference>
<dbReference type="EMBL" id="JH993107">
    <property type="protein sequence ID" value="EKX34561.1"/>
    <property type="molecule type" value="Genomic_DNA"/>
</dbReference>
<evidence type="ECO:0000256" key="1">
    <source>
        <dbReference type="ARBA" id="ARBA00001917"/>
    </source>
</evidence>
<proteinExistence type="inferred from homology"/>
<dbReference type="KEGG" id="gtt:GUITHDRAFT_147172"/>
<organism evidence="6">
    <name type="scientific">Guillardia theta (strain CCMP2712)</name>
    <name type="common">Cryptophyte</name>
    <dbReference type="NCBI Taxonomy" id="905079"/>
    <lineage>
        <taxon>Eukaryota</taxon>
        <taxon>Cryptophyceae</taxon>
        <taxon>Pyrenomonadales</taxon>
        <taxon>Geminigeraceae</taxon>
        <taxon>Guillardia</taxon>
    </lineage>
</organism>
<dbReference type="Proteomes" id="UP000011087">
    <property type="component" value="Unassembled WGS sequence"/>
</dbReference>
<sequence length="262" mass="28567">MFELKTVLATSAGAFFAFLYFSRRKRHVVKESPPHPSWKAGENQPIPYPGRHVTLLPSELKSCYPLIISAYVPRPIALVSSKSAAGHVNVAPYSYTGAISHDPPAIVVSCCRKAGDVMKDTLANILDTKEFVVNIMSEWYAESANHTCGNFPPEVNEMDVAGLTPLPSKIISPPRVAESALNFECRLIHQYDMKNAQGKVTTTVVIGEIVAFHVHEGVLEMNGAGEGKPTVNFDALKPLSRLGGCTYGRTTAVFDLPRLDRA</sequence>
<dbReference type="SUPFAM" id="SSF50475">
    <property type="entry name" value="FMN-binding split barrel"/>
    <property type="match status" value="1"/>
</dbReference>
<reference evidence="7" key="3">
    <citation type="submission" date="2015-06" db="UniProtKB">
        <authorList>
            <consortium name="EnsemblProtists"/>
        </authorList>
    </citation>
    <scope>IDENTIFICATION</scope>
</reference>
<reference evidence="8" key="2">
    <citation type="submission" date="2012-11" db="EMBL/GenBank/DDBJ databases">
        <authorList>
            <person name="Kuo A."/>
            <person name="Curtis B.A."/>
            <person name="Tanifuji G."/>
            <person name="Burki F."/>
            <person name="Gruber A."/>
            <person name="Irimia M."/>
            <person name="Maruyama S."/>
            <person name="Arias M.C."/>
            <person name="Ball S.G."/>
            <person name="Gile G.H."/>
            <person name="Hirakawa Y."/>
            <person name="Hopkins J.F."/>
            <person name="Rensing S.A."/>
            <person name="Schmutz J."/>
            <person name="Symeonidi A."/>
            <person name="Elias M."/>
            <person name="Eveleigh R.J."/>
            <person name="Herman E.K."/>
            <person name="Klute M.J."/>
            <person name="Nakayama T."/>
            <person name="Obornik M."/>
            <person name="Reyes-Prieto A."/>
            <person name="Armbrust E.V."/>
            <person name="Aves S.J."/>
            <person name="Beiko R.G."/>
            <person name="Coutinho P."/>
            <person name="Dacks J.B."/>
            <person name="Durnford D.G."/>
            <person name="Fast N.M."/>
            <person name="Green B.R."/>
            <person name="Grisdale C."/>
            <person name="Hempe F."/>
            <person name="Henrissat B."/>
            <person name="Hoppner M.P."/>
            <person name="Ishida K.-I."/>
            <person name="Kim E."/>
            <person name="Koreny L."/>
            <person name="Kroth P.G."/>
            <person name="Liu Y."/>
            <person name="Malik S.-B."/>
            <person name="Maier U.G."/>
            <person name="McRose D."/>
            <person name="Mock T."/>
            <person name="Neilson J.A."/>
            <person name="Onodera N.T."/>
            <person name="Poole A.M."/>
            <person name="Pritham E.J."/>
            <person name="Richards T.A."/>
            <person name="Rocap G."/>
            <person name="Roy S.W."/>
            <person name="Sarai C."/>
            <person name="Schaack S."/>
            <person name="Shirato S."/>
            <person name="Slamovits C.H."/>
            <person name="Spencer D.F."/>
            <person name="Suzuki S."/>
            <person name="Worden A.Z."/>
            <person name="Zauner S."/>
            <person name="Barry K."/>
            <person name="Bell C."/>
            <person name="Bharti A.K."/>
            <person name="Crow J.A."/>
            <person name="Grimwood J."/>
            <person name="Kramer R."/>
            <person name="Lindquist E."/>
            <person name="Lucas S."/>
            <person name="Salamov A."/>
            <person name="McFadden G.I."/>
            <person name="Lane C.E."/>
            <person name="Keeling P.J."/>
            <person name="Gray M.W."/>
            <person name="Grigoriev I.V."/>
            <person name="Archibald J.M."/>
        </authorList>
    </citation>
    <scope>NUCLEOTIDE SEQUENCE</scope>
    <source>
        <strain evidence="8">CCMP2712</strain>
    </source>
</reference>
<comment type="cofactor">
    <cofactor evidence="1">
        <name>FMN</name>
        <dbReference type="ChEBI" id="CHEBI:58210"/>
    </cofactor>
</comment>
<name>L1IE62_GUITC</name>
<evidence type="ECO:0000256" key="4">
    <source>
        <dbReference type="ARBA" id="ARBA00038054"/>
    </source>
</evidence>
<dbReference type="GO" id="GO:0010181">
    <property type="term" value="F:FMN binding"/>
    <property type="evidence" value="ECO:0007669"/>
    <property type="project" value="InterPro"/>
</dbReference>
<dbReference type="PaxDb" id="55529-EKX34561"/>
<evidence type="ECO:0000259" key="5">
    <source>
        <dbReference type="SMART" id="SM00903"/>
    </source>
</evidence>
<dbReference type="GeneID" id="17291298"/>
<dbReference type="RefSeq" id="XP_005821541.1">
    <property type="nucleotide sequence ID" value="XM_005821484.1"/>
</dbReference>
<evidence type="ECO:0000313" key="6">
    <source>
        <dbReference type="EMBL" id="EKX34561.1"/>
    </source>
</evidence>
<dbReference type="PANTHER" id="PTHR33798:SF5">
    <property type="entry name" value="FLAVIN REDUCTASE LIKE DOMAIN-CONTAINING PROTEIN"/>
    <property type="match status" value="1"/>
</dbReference>
<evidence type="ECO:0000313" key="8">
    <source>
        <dbReference type="Proteomes" id="UP000011087"/>
    </source>
</evidence>
<dbReference type="InterPro" id="IPR002563">
    <property type="entry name" value="Flavin_Rdtase-like_dom"/>
</dbReference>
<dbReference type="SMART" id="SM00903">
    <property type="entry name" value="Flavin_Reduct"/>
    <property type="match status" value="1"/>
</dbReference>
<keyword evidence="2" id="KW-0285">Flavoprotein</keyword>
<dbReference type="InterPro" id="IPR012349">
    <property type="entry name" value="Split_barrel_FMN-bd"/>
</dbReference>
<evidence type="ECO:0000313" key="7">
    <source>
        <dbReference type="EnsemblProtists" id="EKX34561"/>
    </source>
</evidence>
<dbReference type="HOGENOM" id="CLU_059021_3_1_1"/>
<protein>
    <recommendedName>
        <fullName evidence="5">Flavin reductase like domain-containing protein</fullName>
    </recommendedName>
</protein>
<dbReference type="OrthoDB" id="10250990at2759"/>
<comment type="similarity">
    <text evidence="4">Belongs to the flavoredoxin family.</text>
</comment>
<keyword evidence="8" id="KW-1185">Reference proteome</keyword>
<dbReference type="OMA" id="PHNPFNA"/>
<dbReference type="eggNOG" id="ENOG502RZGA">
    <property type="taxonomic scope" value="Eukaryota"/>
</dbReference>
<accession>L1IE62</accession>
<keyword evidence="3" id="KW-0288">FMN</keyword>
<gene>
    <name evidence="6" type="ORF">GUITHDRAFT_147172</name>
</gene>
<reference evidence="6 8" key="1">
    <citation type="journal article" date="2012" name="Nature">
        <title>Algal genomes reveal evolutionary mosaicism and the fate of nucleomorphs.</title>
        <authorList>
            <consortium name="DOE Joint Genome Institute"/>
            <person name="Curtis B.A."/>
            <person name="Tanifuji G."/>
            <person name="Burki F."/>
            <person name="Gruber A."/>
            <person name="Irimia M."/>
            <person name="Maruyama S."/>
            <person name="Arias M.C."/>
            <person name="Ball S.G."/>
            <person name="Gile G.H."/>
            <person name="Hirakawa Y."/>
            <person name="Hopkins J.F."/>
            <person name="Kuo A."/>
            <person name="Rensing S.A."/>
            <person name="Schmutz J."/>
            <person name="Symeonidi A."/>
            <person name="Elias M."/>
            <person name="Eveleigh R.J."/>
            <person name="Herman E.K."/>
            <person name="Klute M.J."/>
            <person name="Nakayama T."/>
            <person name="Obornik M."/>
            <person name="Reyes-Prieto A."/>
            <person name="Armbrust E.V."/>
            <person name="Aves S.J."/>
            <person name="Beiko R.G."/>
            <person name="Coutinho P."/>
            <person name="Dacks J.B."/>
            <person name="Durnford D.G."/>
            <person name="Fast N.M."/>
            <person name="Green B.R."/>
            <person name="Grisdale C.J."/>
            <person name="Hempel F."/>
            <person name="Henrissat B."/>
            <person name="Hoppner M.P."/>
            <person name="Ishida K."/>
            <person name="Kim E."/>
            <person name="Koreny L."/>
            <person name="Kroth P.G."/>
            <person name="Liu Y."/>
            <person name="Malik S.B."/>
            <person name="Maier U.G."/>
            <person name="McRose D."/>
            <person name="Mock T."/>
            <person name="Neilson J.A."/>
            <person name="Onodera N.T."/>
            <person name="Poole A.M."/>
            <person name="Pritham E.J."/>
            <person name="Richards T.A."/>
            <person name="Rocap G."/>
            <person name="Roy S.W."/>
            <person name="Sarai C."/>
            <person name="Schaack S."/>
            <person name="Shirato S."/>
            <person name="Slamovits C.H."/>
            <person name="Spencer D.F."/>
            <person name="Suzuki S."/>
            <person name="Worden A.Z."/>
            <person name="Zauner S."/>
            <person name="Barry K."/>
            <person name="Bell C."/>
            <person name="Bharti A.K."/>
            <person name="Crow J.A."/>
            <person name="Grimwood J."/>
            <person name="Kramer R."/>
            <person name="Lindquist E."/>
            <person name="Lucas S."/>
            <person name="Salamov A."/>
            <person name="McFadden G.I."/>
            <person name="Lane C.E."/>
            <person name="Keeling P.J."/>
            <person name="Gray M.W."/>
            <person name="Grigoriev I.V."/>
            <person name="Archibald J.M."/>
        </authorList>
    </citation>
    <scope>NUCLEOTIDE SEQUENCE</scope>
    <source>
        <strain evidence="6 8">CCMP2712</strain>
    </source>
</reference>
<evidence type="ECO:0000256" key="2">
    <source>
        <dbReference type="ARBA" id="ARBA00022630"/>
    </source>
</evidence>
<feature type="domain" description="Flavin reductase like" evidence="5">
    <location>
        <begin position="69"/>
        <end position="224"/>
    </location>
</feature>
<dbReference type="Gene3D" id="2.30.110.10">
    <property type="entry name" value="Electron Transport, Fmn-binding Protein, Chain A"/>
    <property type="match status" value="1"/>
</dbReference>
<evidence type="ECO:0000256" key="3">
    <source>
        <dbReference type="ARBA" id="ARBA00022643"/>
    </source>
</evidence>